<evidence type="ECO:0000313" key="1">
    <source>
        <dbReference type="EMBL" id="LAB12698.1"/>
    </source>
</evidence>
<dbReference type="InterPro" id="IPR036691">
    <property type="entry name" value="Endo/exonu/phosph_ase_sf"/>
</dbReference>
<proteinExistence type="predicted"/>
<dbReference type="EMBL" id="IACL01093325">
    <property type="protein sequence ID" value="LAB12698.1"/>
    <property type="molecule type" value="Transcribed_RNA"/>
</dbReference>
<name>A0A2D4KVH3_9SAUR</name>
<accession>A0A2D4KVH3</accession>
<reference evidence="1" key="2">
    <citation type="submission" date="2017-11" db="EMBL/GenBank/DDBJ databases">
        <title>Coralsnake Venomics: Analyses of Venom Gland Transcriptomes and Proteomes of Six Brazilian Taxa.</title>
        <authorList>
            <person name="Aird S.D."/>
            <person name="Jorge da Silva N."/>
            <person name="Qiu L."/>
            <person name="Villar-Briones A."/>
            <person name="Aparecida-Saddi V."/>
            <person name="Campos-Telles M.P."/>
            <person name="Grau M."/>
            <person name="Mikheyev A.S."/>
        </authorList>
    </citation>
    <scope>NUCLEOTIDE SEQUENCE</scope>
    <source>
        <tissue evidence="1">Venom_gland</tissue>
    </source>
</reference>
<dbReference type="AlphaFoldDB" id="A0A2D4KVH3"/>
<protein>
    <submittedName>
        <fullName evidence="1">Uncharacterized protein</fullName>
    </submittedName>
</protein>
<dbReference type="SUPFAM" id="SSF56219">
    <property type="entry name" value="DNase I-like"/>
    <property type="match status" value="1"/>
</dbReference>
<reference evidence="1" key="1">
    <citation type="submission" date="2017-07" db="EMBL/GenBank/DDBJ databases">
        <authorList>
            <person name="Mikheyev A."/>
            <person name="Grau M."/>
        </authorList>
    </citation>
    <scope>NUCLEOTIDE SEQUENCE</scope>
    <source>
        <tissue evidence="1">Venom_gland</tissue>
    </source>
</reference>
<sequence>MQNVIIKAVKQAKKVRKTLSKTFKMAKETGIQDLWREIYPKKNQYSFYSNKHMSWSRIDMIWMSLEVKSNVQEIEISFWADHNPVKVKWKGLKRKLRWTLNQLILKDKEFIQTMEKKLNLKKKRIGKRKLHCKMYWILPRHISGD</sequence>
<organism evidence="1">
    <name type="scientific">Micrurus paraensis</name>
    <dbReference type="NCBI Taxonomy" id="1970185"/>
    <lineage>
        <taxon>Eukaryota</taxon>
        <taxon>Metazoa</taxon>
        <taxon>Chordata</taxon>
        <taxon>Craniata</taxon>
        <taxon>Vertebrata</taxon>
        <taxon>Euteleostomi</taxon>
        <taxon>Lepidosauria</taxon>
        <taxon>Squamata</taxon>
        <taxon>Bifurcata</taxon>
        <taxon>Unidentata</taxon>
        <taxon>Episquamata</taxon>
        <taxon>Toxicofera</taxon>
        <taxon>Serpentes</taxon>
        <taxon>Colubroidea</taxon>
        <taxon>Elapidae</taxon>
        <taxon>Elapinae</taxon>
        <taxon>Micrurus</taxon>
    </lineage>
</organism>
<dbReference type="Gene3D" id="3.60.10.10">
    <property type="entry name" value="Endonuclease/exonuclease/phosphatase"/>
    <property type="match status" value="1"/>
</dbReference>